<gene>
    <name evidence="3" type="ORF">VNI00_015036</name>
</gene>
<organism evidence="3 4">
    <name type="scientific">Paramarasmius palmivorus</name>
    <dbReference type="NCBI Taxonomy" id="297713"/>
    <lineage>
        <taxon>Eukaryota</taxon>
        <taxon>Fungi</taxon>
        <taxon>Dikarya</taxon>
        <taxon>Basidiomycota</taxon>
        <taxon>Agaricomycotina</taxon>
        <taxon>Agaricomycetes</taxon>
        <taxon>Agaricomycetidae</taxon>
        <taxon>Agaricales</taxon>
        <taxon>Marasmiineae</taxon>
        <taxon>Marasmiaceae</taxon>
        <taxon>Paramarasmius</taxon>
    </lineage>
</organism>
<evidence type="ECO:0000313" key="3">
    <source>
        <dbReference type="EMBL" id="KAK7027953.1"/>
    </source>
</evidence>
<sequence length="1127" mass="128836">MAKRKKGQDAPALPPNLKQIGSLQPKDAPVNWSAGHAPRKRTRLASPDLDTADGPSSVPDNSRGPETSSKHETQSTAEGSGGDEMGLRDQEVNEGEDNESKSSDRYQGISSLMEEFRSKHDILMDYLLMHESDETLGEPCNCGRDTRSCFCDQCQHLAPSCVECFIEAHHSNPWHWAQYLIDGRIEQRDITQLKLGYAITVGHPRSAAIECENLKSSPCETRAFTVIHYNGIHQTNVFFCTCCLADDADRFSKLLRSRIFPCSVQKPQVGVTFETMRQFHVHTLTSKKSAYDYVEALARLTNNAFPQDVKDIYRQFLRAHRVWAALIAQKRAGLAHGMDGFFPNRRPKSVIVPCFSCPERGFNVDDTMMTAAPERYIHLVQLTLSIDGHFGLQRFQKTSDPDDVSLLQGQGFFPKDQDYDVYVNEVVAHADEKSSCSRFNAIEMQNKLKFKGCTITGVLGVQCGRHAMFLSMVDLQRGERFANADYALYYALLHYTYAIRNSNLTEAAKWFRRILLLYDVVCQFRVNLPERFQLQFPDLAPVIEVMRTLIPKMHLYGHVEPCKYKYSLNFYPSSGRTHGEGIETSWSESKQAGGSTRQMNHGHRHDKIIDNHNEWNWVKLMDMAASLERHLKEACLKVDEMVTFYVESSRILGKDLVDKWLAEAQAHVPFLDLRSSEQKKKDKTWSSPFQLNTAKLMSEGEALKQLQEEDLTRQRVPGVPSNTAPTLQWISLGIDIQRQQRRLHQLKRNHSSEDDIDRTTDLVSKALITLREIQLQDIPALSPLIDAIAIADLSLEKEPVLLPSDLVDSRWQAKLKFSLSARHDDPFAIAVRLGDCSRMELKLREGEANDAISQLCNIILHAMLVKKEKEKRARGVKQNLKSMKFIRTIIEKRGVHASTYTHARRCILRLTGQQSDKNYPPLTQEDLWAKNAVDSIGLGEGKQTDSWIWTYGQLRDLDQKGRNEFIDEVKRVRWFRAYADVWRWIEEKEILEEEFRRFIRACERMASIWNDVAVRPPPAHSELSKAVLTRPSAPATTPPPNSGYVIYARSKAHMYTKMGMDARQRFTTVGGGWPAPAQDLWNYLDKRRPDLTIQWVTEENDDVEELKDLEAEIINMFEQPIDEDDLE</sequence>
<feature type="region of interest" description="Disordered" evidence="1">
    <location>
        <begin position="1"/>
        <end position="106"/>
    </location>
</feature>
<proteinExistence type="predicted"/>
<dbReference type="InterPro" id="IPR040521">
    <property type="entry name" value="KDZ"/>
</dbReference>
<dbReference type="Pfam" id="PF18803">
    <property type="entry name" value="CxC2"/>
    <property type="match status" value="1"/>
</dbReference>
<comment type="caution">
    <text evidence="3">The sequence shown here is derived from an EMBL/GenBank/DDBJ whole genome shotgun (WGS) entry which is preliminary data.</text>
</comment>
<accession>A0AAW0BPR4</accession>
<dbReference type="EMBL" id="JAYKXP010000092">
    <property type="protein sequence ID" value="KAK7027953.1"/>
    <property type="molecule type" value="Genomic_DNA"/>
</dbReference>
<name>A0AAW0BPR4_9AGAR</name>
<feature type="domain" description="CxC2-like cysteine cluster KDZ transposase-associated" evidence="2">
    <location>
        <begin position="194"/>
        <end position="304"/>
    </location>
</feature>
<evidence type="ECO:0000256" key="1">
    <source>
        <dbReference type="SAM" id="MobiDB-lite"/>
    </source>
</evidence>
<dbReference type="PANTHER" id="PTHR33104:SF2">
    <property type="entry name" value="CXC3 LIKE CYSTEINE CLUSTER DOMAIN-CONTAINING PROTEIN"/>
    <property type="match status" value="1"/>
</dbReference>
<feature type="compositionally biased region" description="Polar residues" evidence="1">
    <location>
        <begin position="58"/>
        <end position="67"/>
    </location>
</feature>
<dbReference type="InterPro" id="IPR041457">
    <property type="entry name" value="CxC2_KDZ-assoc"/>
</dbReference>
<dbReference type="Pfam" id="PF18758">
    <property type="entry name" value="KDZ"/>
    <property type="match status" value="1"/>
</dbReference>
<dbReference type="AlphaFoldDB" id="A0AAW0BPR4"/>
<evidence type="ECO:0000313" key="4">
    <source>
        <dbReference type="Proteomes" id="UP001383192"/>
    </source>
</evidence>
<reference evidence="3 4" key="1">
    <citation type="submission" date="2024-01" db="EMBL/GenBank/DDBJ databases">
        <title>A draft genome for a cacao thread blight-causing isolate of Paramarasmius palmivorus.</title>
        <authorList>
            <person name="Baruah I.K."/>
            <person name="Bukari Y."/>
            <person name="Amoako-Attah I."/>
            <person name="Meinhardt L.W."/>
            <person name="Bailey B.A."/>
            <person name="Cohen S.P."/>
        </authorList>
    </citation>
    <scope>NUCLEOTIDE SEQUENCE [LARGE SCALE GENOMIC DNA]</scope>
    <source>
        <strain evidence="3 4">GH-12</strain>
    </source>
</reference>
<dbReference type="Proteomes" id="UP001383192">
    <property type="component" value="Unassembled WGS sequence"/>
</dbReference>
<evidence type="ECO:0000259" key="2">
    <source>
        <dbReference type="Pfam" id="PF18803"/>
    </source>
</evidence>
<dbReference type="PANTHER" id="PTHR33104">
    <property type="entry name" value="SI:DKEY-29D5.2"/>
    <property type="match status" value="1"/>
</dbReference>
<protein>
    <recommendedName>
        <fullName evidence="2">CxC2-like cysteine cluster KDZ transposase-associated domain-containing protein</fullName>
    </recommendedName>
</protein>
<keyword evidence="4" id="KW-1185">Reference proteome</keyword>